<dbReference type="Gene3D" id="3.30.1360.120">
    <property type="entry name" value="Probable tRNA modification gtpase trme, domain 1"/>
    <property type="match status" value="1"/>
</dbReference>
<dbReference type="RefSeq" id="WP_067963099.1">
    <property type="nucleotide sequence ID" value="NZ_CP015005.1"/>
</dbReference>
<reference evidence="4 6" key="1">
    <citation type="submission" date="2016-03" db="EMBL/GenBank/DDBJ databases">
        <title>Complete genome of Aminobacter aminovorans KCTC 2477.</title>
        <authorList>
            <person name="Kim K.M."/>
        </authorList>
    </citation>
    <scope>NUCLEOTIDE SEQUENCE [LARGE SCALE GENOMIC DNA]</scope>
    <source>
        <strain evidence="4 6">KCTC 2477</strain>
    </source>
</reference>
<dbReference type="EC" id="2.1.2.10" evidence="5"/>
<dbReference type="Proteomes" id="UP000075755">
    <property type="component" value="Chromosome"/>
</dbReference>
<keyword evidence="7" id="KW-1185">Reference proteome</keyword>
<feature type="domain" description="GCVT N-terminal" evidence="2">
    <location>
        <begin position="21"/>
        <end position="244"/>
    </location>
</feature>
<name>A0AAC9ASC3_AMIAI</name>
<dbReference type="GO" id="GO:0004047">
    <property type="term" value="F:aminomethyltransferase activity"/>
    <property type="evidence" value="ECO:0007669"/>
    <property type="project" value="UniProtKB-EC"/>
</dbReference>
<dbReference type="InterPro" id="IPR006222">
    <property type="entry name" value="GCVT_N"/>
</dbReference>
<evidence type="ECO:0000256" key="1">
    <source>
        <dbReference type="PIRSR" id="PIRSR006487-1"/>
    </source>
</evidence>
<reference evidence="5 7" key="2">
    <citation type="submission" date="2020-08" db="EMBL/GenBank/DDBJ databases">
        <title>Genomic Encyclopedia of Type Strains, Phase IV (KMG-IV): sequencing the most valuable type-strain genomes for metagenomic binning, comparative biology and taxonomic classification.</title>
        <authorList>
            <person name="Goeker M."/>
        </authorList>
    </citation>
    <scope>NUCLEOTIDE SEQUENCE [LARGE SCALE GENOMIC DNA]</scope>
    <source>
        <strain evidence="5 7">DSM 10368</strain>
    </source>
</reference>
<dbReference type="GO" id="GO:0005829">
    <property type="term" value="C:cytosol"/>
    <property type="evidence" value="ECO:0007669"/>
    <property type="project" value="TreeGrafter"/>
</dbReference>
<proteinExistence type="predicted"/>
<dbReference type="AlphaFoldDB" id="A0AAC9ASC3"/>
<dbReference type="InterPro" id="IPR027266">
    <property type="entry name" value="TrmE/GcvT-like"/>
</dbReference>
<dbReference type="InterPro" id="IPR029043">
    <property type="entry name" value="GcvT/YgfZ_C"/>
</dbReference>
<dbReference type="PIRSF" id="PIRSF006487">
    <property type="entry name" value="GcvT"/>
    <property type="match status" value="1"/>
</dbReference>
<evidence type="ECO:0000313" key="6">
    <source>
        <dbReference type="Proteomes" id="UP000075755"/>
    </source>
</evidence>
<evidence type="ECO:0000313" key="4">
    <source>
        <dbReference type="EMBL" id="AMS43018.1"/>
    </source>
</evidence>
<protein>
    <submittedName>
        <fullName evidence="4 5">Aminomethyltransferase</fullName>
        <ecNumber evidence="5">2.1.2.10</ecNumber>
    </submittedName>
</protein>
<dbReference type="PANTHER" id="PTHR43757:SF2">
    <property type="entry name" value="AMINOMETHYLTRANSFERASE, MITOCHONDRIAL"/>
    <property type="match status" value="1"/>
</dbReference>
<sequence length="404" mass="43826">MEFKGTPFHSHSSANNATRWWYAWDRYLVPDMFSGVEEEIRAIRTTGAMIDMSPLPKAEIAGAGAAALLDRLITRSIASMEIGHAIYTPLCAESGHVVSDGLVLRIAENVYRLSGDSAVEWCERHAKGFDVTIRDVTDEVGILSLQGPNSTLTLEKATGESWDKFRFSRIRKAIIGGAEVDVVRQGFTGELGYEIWLNREDGAAVWAAVRRAGQDFGIVPAGEYAADIARVEAGIILIRADYTGAGPELQFAHGVLDGENLVTPRELGLERLVDLSKSDFVGKAALEAQGANGHAANGFTGLVFDTDEIYALYRRANASPNLCPRVRWQAMKLVREGRVVGRATSVTWSPTVGAIIGFACLGAELIEVGRTDIQAEWTDETGRVLGLVSTRQVATPFTALKRSA</sequence>
<dbReference type="Proteomes" id="UP000577697">
    <property type="component" value="Unassembled WGS sequence"/>
</dbReference>
<dbReference type="EMBL" id="JACICB010000003">
    <property type="protein sequence ID" value="MBB3704869.1"/>
    <property type="molecule type" value="Genomic_DNA"/>
</dbReference>
<dbReference type="InterPro" id="IPR028896">
    <property type="entry name" value="GcvT/YgfZ/DmdA"/>
</dbReference>
<gene>
    <name evidence="4" type="ORF">AA2016_4101</name>
    <name evidence="5" type="ORF">FHS67_001172</name>
</gene>
<evidence type="ECO:0000313" key="7">
    <source>
        <dbReference type="Proteomes" id="UP000577697"/>
    </source>
</evidence>
<evidence type="ECO:0000259" key="2">
    <source>
        <dbReference type="Pfam" id="PF01571"/>
    </source>
</evidence>
<dbReference type="Pfam" id="PF08669">
    <property type="entry name" value="GCV_T_C"/>
    <property type="match status" value="1"/>
</dbReference>
<evidence type="ECO:0000313" key="5">
    <source>
        <dbReference type="EMBL" id="MBB3704869.1"/>
    </source>
</evidence>
<evidence type="ECO:0000259" key="3">
    <source>
        <dbReference type="Pfam" id="PF08669"/>
    </source>
</evidence>
<dbReference type="InterPro" id="IPR013977">
    <property type="entry name" value="GcvT_C"/>
</dbReference>
<accession>A0AAC9ASC3</accession>
<dbReference type="Pfam" id="PF01571">
    <property type="entry name" value="GCV_T"/>
    <property type="match status" value="1"/>
</dbReference>
<dbReference type="KEGG" id="aak:AA2016_4101"/>
<keyword evidence="5" id="KW-0808">Transferase</keyword>
<organism evidence="4 6">
    <name type="scientific">Aminobacter aminovorans</name>
    <name type="common">Chelatobacter heintzii</name>
    <dbReference type="NCBI Taxonomy" id="83263"/>
    <lineage>
        <taxon>Bacteria</taxon>
        <taxon>Pseudomonadati</taxon>
        <taxon>Pseudomonadota</taxon>
        <taxon>Alphaproteobacteria</taxon>
        <taxon>Hyphomicrobiales</taxon>
        <taxon>Phyllobacteriaceae</taxon>
        <taxon>Aminobacter</taxon>
    </lineage>
</organism>
<dbReference type="SUPFAM" id="SSF103025">
    <property type="entry name" value="Folate-binding domain"/>
    <property type="match status" value="1"/>
</dbReference>
<dbReference type="PANTHER" id="PTHR43757">
    <property type="entry name" value="AMINOMETHYLTRANSFERASE"/>
    <property type="match status" value="1"/>
</dbReference>
<feature type="binding site" evidence="1">
    <location>
        <position position="194"/>
    </location>
    <ligand>
        <name>substrate</name>
    </ligand>
</feature>
<dbReference type="SUPFAM" id="SSF101790">
    <property type="entry name" value="Aminomethyltransferase beta-barrel domain"/>
    <property type="match status" value="1"/>
</dbReference>
<dbReference type="EMBL" id="CP015005">
    <property type="protein sequence ID" value="AMS43018.1"/>
    <property type="molecule type" value="Genomic_DNA"/>
</dbReference>
<feature type="domain" description="Aminomethyltransferase C-terminal" evidence="3">
    <location>
        <begin position="328"/>
        <end position="377"/>
    </location>
</feature>